<dbReference type="EMBL" id="JBJHZX010000002">
    <property type="protein sequence ID" value="MFL0194349.1"/>
    <property type="molecule type" value="Genomic_DNA"/>
</dbReference>
<name>A0ABW8SGQ1_9CLOT</name>
<reference evidence="1 2" key="1">
    <citation type="submission" date="2024-11" db="EMBL/GenBank/DDBJ databases">
        <authorList>
            <person name="Heng Y.C."/>
            <person name="Lim A.C.H."/>
            <person name="Lee J.K.Y."/>
            <person name="Kittelmann S."/>
        </authorList>
    </citation>
    <scope>NUCLEOTIDE SEQUENCE [LARGE SCALE GENOMIC DNA]</scope>
    <source>
        <strain evidence="1 2">WILCCON 0269</strain>
    </source>
</reference>
<accession>A0ABW8SGQ1</accession>
<dbReference type="Proteomes" id="UP001623660">
    <property type="component" value="Unassembled WGS sequence"/>
</dbReference>
<evidence type="ECO:0000313" key="1">
    <source>
        <dbReference type="EMBL" id="MFL0194349.1"/>
    </source>
</evidence>
<keyword evidence="2" id="KW-1185">Reference proteome</keyword>
<organism evidence="1 2">
    <name type="scientific">Candidatus Clostridium eludens</name>
    <dbReference type="NCBI Taxonomy" id="3381663"/>
    <lineage>
        <taxon>Bacteria</taxon>
        <taxon>Bacillati</taxon>
        <taxon>Bacillota</taxon>
        <taxon>Clostridia</taxon>
        <taxon>Eubacteriales</taxon>
        <taxon>Clostridiaceae</taxon>
        <taxon>Clostridium</taxon>
    </lineage>
</organism>
<dbReference type="RefSeq" id="WP_406790468.1">
    <property type="nucleotide sequence ID" value="NZ_JBJHZX010000002.1"/>
</dbReference>
<gene>
    <name evidence="1" type="ORF">ACJDU8_01980</name>
</gene>
<proteinExistence type="predicted"/>
<protein>
    <submittedName>
        <fullName evidence="1">Uncharacterized protein</fullName>
    </submittedName>
</protein>
<sequence length="58" mass="7101">MMTDQEIMERIQELERKKANKEELTAYEMTILDVSNCAKKENRKITDRDIEFVKFWME</sequence>
<comment type="caution">
    <text evidence="1">The sequence shown here is derived from an EMBL/GenBank/DDBJ whole genome shotgun (WGS) entry which is preliminary data.</text>
</comment>
<evidence type="ECO:0000313" key="2">
    <source>
        <dbReference type="Proteomes" id="UP001623660"/>
    </source>
</evidence>